<dbReference type="FunFam" id="1.10.10.10:FF:000214">
    <property type="entry name" value="Methylated-DNA--protein-cysteine methyltransferase"/>
    <property type="match status" value="1"/>
</dbReference>
<dbReference type="Proteomes" id="UP000315525">
    <property type="component" value="Unassembled WGS sequence"/>
</dbReference>
<dbReference type="Gene3D" id="3.30.160.70">
    <property type="entry name" value="Methylated DNA-protein cysteine methyltransferase domain"/>
    <property type="match status" value="1"/>
</dbReference>
<dbReference type="EC" id="2.1.1.63" evidence="9"/>
<dbReference type="PROSITE" id="PS00374">
    <property type="entry name" value="MGMT"/>
    <property type="match status" value="1"/>
</dbReference>
<dbReference type="AlphaFoldDB" id="A0A523UZB1"/>
<evidence type="ECO:0000256" key="5">
    <source>
        <dbReference type="ARBA" id="ARBA00022679"/>
    </source>
</evidence>
<feature type="domain" description="Methylated-DNA-[protein]-cysteine S-methyltransferase DNA binding" evidence="10">
    <location>
        <begin position="75"/>
        <end position="155"/>
    </location>
</feature>
<dbReference type="InterPro" id="IPR001497">
    <property type="entry name" value="MethylDNA_cys_MeTrfase_AS"/>
</dbReference>
<dbReference type="EMBL" id="SOJN01000010">
    <property type="protein sequence ID" value="TET47711.1"/>
    <property type="molecule type" value="Genomic_DNA"/>
</dbReference>
<organism evidence="11 12">
    <name type="scientific">candidate division TA06 bacterium</name>
    <dbReference type="NCBI Taxonomy" id="2250710"/>
    <lineage>
        <taxon>Bacteria</taxon>
        <taxon>Bacteria division TA06</taxon>
    </lineage>
</organism>
<name>A0A523UZB1_UNCT6</name>
<comment type="miscellaneous">
    <text evidence="9">This enzyme catalyzes only one turnover and therefore is not strictly catalytic. According to one definition, an enzyme is a biocatalyst that acts repeatedly and over many reaction cycles.</text>
</comment>
<dbReference type="Gene3D" id="1.10.10.10">
    <property type="entry name" value="Winged helix-like DNA-binding domain superfamily/Winged helix DNA-binding domain"/>
    <property type="match status" value="1"/>
</dbReference>
<dbReference type="GO" id="GO:0003908">
    <property type="term" value="F:methylated-DNA-[protein]-cysteine S-methyltransferase activity"/>
    <property type="evidence" value="ECO:0007669"/>
    <property type="project" value="UniProtKB-UniRule"/>
</dbReference>
<evidence type="ECO:0000313" key="12">
    <source>
        <dbReference type="Proteomes" id="UP000315525"/>
    </source>
</evidence>
<keyword evidence="4 9" id="KW-0489">Methyltransferase</keyword>
<dbReference type="Pfam" id="PF01035">
    <property type="entry name" value="DNA_binding_1"/>
    <property type="match status" value="1"/>
</dbReference>
<dbReference type="GO" id="GO:0005737">
    <property type="term" value="C:cytoplasm"/>
    <property type="evidence" value="ECO:0007669"/>
    <property type="project" value="UniProtKB-SubCell"/>
</dbReference>
<dbReference type="SUPFAM" id="SSF46767">
    <property type="entry name" value="Methylated DNA-protein cysteine methyltransferase, C-terminal domain"/>
    <property type="match status" value="1"/>
</dbReference>
<evidence type="ECO:0000256" key="4">
    <source>
        <dbReference type="ARBA" id="ARBA00022603"/>
    </source>
</evidence>
<evidence type="ECO:0000259" key="10">
    <source>
        <dbReference type="Pfam" id="PF01035"/>
    </source>
</evidence>
<dbReference type="InterPro" id="IPR036388">
    <property type="entry name" value="WH-like_DNA-bd_sf"/>
</dbReference>
<dbReference type="HAMAP" id="MF_00772">
    <property type="entry name" value="OGT"/>
    <property type="match status" value="1"/>
</dbReference>
<gene>
    <name evidence="11" type="ORF">E3J62_00495</name>
</gene>
<reference evidence="11 12" key="1">
    <citation type="submission" date="2019-03" db="EMBL/GenBank/DDBJ databases">
        <title>Metabolic potential of uncultured bacteria and archaea associated with petroleum seepage in deep-sea sediments.</title>
        <authorList>
            <person name="Dong X."/>
            <person name="Hubert C."/>
        </authorList>
    </citation>
    <scope>NUCLEOTIDE SEQUENCE [LARGE SCALE GENOMIC DNA]</scope>
    <source>
        <strain evidence="11">E44_bin18</strain>
    </source>
</reference>
<evidence type="ECO:0000313" key="11">
    <source>
        <dbReference type="EMBL" id="TET47711.1"/>
    </source>
</evidence>
<accession>A0A523UZB1</accession>
<dbReference type="SUPFAM" id="SSF53155">
    <property type="entry name" value="Methylated DNA-protein cysteine methyltransferase domain"/>
    <property type="match status" value="1"/>
</dbReference>
<comment type="caution">
    <text evidence="11">The sequence shown here is derived from an EMBL/GenBank/DDBJ whole genome shotgun (WGS) entry which is preliminary data.</text>
</comment>
<feature type="active site" description="Nucleophile; methyl group acceptor" evidence="9">
    <location>
        <position position="126"/>
    </location>
</feature>
<dbReference type="InterPro" id="IPR036217">
    <property type="entry name" value="MethylDNA_cys_MeTrfase_DNAb"/>
</dbReference>
<dbReference type="InterPro" id="IPR036631">
    <property type="entry name" value="MGMT_N_sf"/>
</dbReference>
<sequence>MKNVEIARAVVVTPAGRVGIYATRSGVSRIMLGERTKSDIGKSNLLSRAKRELERYFGGEKVQFRVPLDMREATPFRLKVWTELMDVEYGTTVSYKNLAGLCGEPSSWRAVAGAVAANPLPIIVPCHRVISSDGSLGGFAGGLRWKRFLLKLEGAL</sequence>
<comment type="subcellular location">
    <subcellularLocation>
        <location evidence="9">Cytoplasm</location>
    </subcellularLocation>
</comment>
<evidence type="ECO:0000256" key="3">
    <source>
        <dbReference type="ARBA" id="ARBA00022490"/>
    </source>
</evidence>
<evidence type="ECO:0000256" key="9">
    <source>
        <dbReference type="HAMAP-Rule" id="MF_00772"/>
    </source>
</evidence>
<proteinExistence type="inferred from homology"/>
<comment type="similarity">
    <text evidence="2 9">Belongs to the MGMT family.</text>
</comment>
<dbReference type="NCBIfam" id="TIGR00589">
    <property type="entry name" value="ogt"/>
    <property type="match status" value="1"/>
</dbReference>
<dbReference type="GO" id="GO:0006307">
    <property type="term" value="P:DNA alkylation repair"/>
    <property type="evidence" value="ECO:0007669"/>
    <property type="project" value="UniProtKB-UniRule"/>
</dbReference>
<comment type="catalytic activity">
    <reaction evidence="1 9">
        <text>a 4-O-methyl-thymidine in DNA + L-cysteinyl-[protein] = a thymidine in DNA + S-methyl-L-cysteinyl-[protein]</text>
        <dbReference type="Rhea" id="RHEA:53428"/>
        <dbReference type="Rhea" id="RHEA-COMP:10131"/>
        <dbReference type="Rhea" id="RHEA-COMP:10132"/>
        <dbReference type="Rhea" id="RHEA-COMP:13555"/>
        <dbReference type="Rhea" id="RHEA-COMP:13556"/>
        <dbReference type="ChEBI" id="CHEBI:29950"/>
        <dbReference type="ChEBI" id="CHEBI:82612"/>
        <dbReference type="ChEBI" id="CHEBI:137386"/>
        <dbReference type="ChEBI" id="CHEBI:137387"/>
        <dbReference type="EC" id="2.1.1.63"/>
    </reaction>
</comment>
<dbReference type="GO" id="GO:0032259">
    <property type="term" value="P:methylation"/>
    <property type="evidence" value="ECO:0007669"/>
    <property type="project" value="UniProtKB-KW"/>
</dbReference>
<evidence type="ECO:0000256" key="7">
    <source>
        <dbReference type="ARBA" id="ARBA00023204"/>
    </source>
</evidence>
<comment type="function">
    <text evidence="9">Involved in the cellular defense against the biological effects of O6-methylguanine (O6-MeG) and O4-methylthymine (O4-MeT) in DNA. Repairs the methylated nucleobase in DNA by stoichiometrically transferring the methyl group to a cysteine residue in the enzyme. This is a suicide reaction: the enzyme is irreversibly inactivated.</text>
</comment>
<keyword evidence="7 9" id="KW-0234">DNA repair</keyword>
<dbReference type="PANTHER" id="PTHR10815">
    <property type="entry name" value="METHYLATED-DNA--PROTEIN-CYSTEINE METHYLTRANSFERASE"/>
    <property type="match status" value="1"/>
</dbReference>
<keyword evidence="6 9" id="KW-0227">DNA damage</keyword>
<dbReference type="InterPro" id="IPR023546">
    <property type="entry name" value="MGMT"/>
</dbReference>
<evidence type="ECO:0000256" key="6">
    <source>
        <dbReference type="ARBA" id="ARBA00022763"/>
    </source>
</evidence>
<protein>
    <recommendedName>
        <fullName evidence="9">Methylated-DNA--protein-cysteine methyltransferase</fullName>
        <ecNumber evidence="9">2.1.1.63</ecNumber>
    </recommendedName>
    <alternativeName>
        <fullName evidence="9">6-O-methylguanine-DNA methyltransferase</fullName>
        <shortName evidence="9">MGMT</shortName>
    </alternativeName>
    <alternativeName>
        <fullName evidence="9">O-6-methylguanine-DNA-alkyltransferase</fullName>
    </alternativeName>
</protein>
<keyword evidence="5 9" id="KW-0808">Transferase</keyword>
<dbReference type="PANTHER" id="PTHR10815:SF13">
    <property type="entry name" value="METHYLATED-DNA--PROTEIN-CYSTEINE METHYLTRANSFERASE"/>
    <property type="match status" value="1"/>
</dbReference>
<evidence type="ECO:0000256" key="2">
    <source>
        <dbReference type="ARBA" id="ARBA00008711"/>
    </source>
</evidence>
<evidence type="ECO:0000256" key="1">
    <source>
        <dbReference type="ARBA" id="ARBA00001286"/>
    </source>
</evidence>
<evidence type="ECO:0000256" key="8">
    <source>
        <dbReference type="ARBA" id="ARBA00049348"/>
    </source>
</evidence>
<dbReference type="InterPro" id="IPR014048">
    <property type="entry name" value="MethylDNA_cys_MeTrfase_DNA-bd"/>
</dbReference>
<keyword evidence="3 9" id="KW-0963">Cytoplasm</keyword>
<dbReference type="CDD" id="cd06445">
    <property type="entry name" value="ATase"/>
    <property type="match status" value="1"/>
</dbReference>
<comment type="catalytic activity">
    <reaction evidence="8 9">
        <text>a 6-O-methyl-2'-deoxyguanosine in DNA + L-cysteinyl-[protein] = S-methyl-L-cysteinyl-[protein] + a 2'-deoxyguanosine in DNA</text>
        <dbReference type="Rhea" id="RHEA:24000"/>
        <dbReference type="Rhea" id="RHEA-COMP:10131"/>
        <dbReference type="Rhea" id="RHEA-COMP:10132"/>
        <dbReference type="Rhea" id="RHEA-COMP:11367"/>
        <dbReference type="Rhea" id="RHEA-COMP:11368"/>
        <dbReference type="ChEBI" id="CHEBI:29950"/>
        <dbReference type="ChEBI" id="CHEBI:82612"/>
        <dbReference type="ChEBI" id="CHEBI:85445"/>
        <dbReference type="ChEBI" id="CHEBI:85448"/>
        <dbReference type="EC" id="2.1.1.63"/>
    </reaction>
</comment>